<evidence type="ECO:0000256" key="11">
    <source>
        <dbReference type="SAM" id="Phobius"/>
    </source>
</evidence>
<keyword evidence="4" id="KW-0813">Transport</keyword>
<dbReference type="AlphaFoldDB" id="A0A1C2EFX9"/>
<dbReference type="GO" id="GO:0005354">
    <property type="term" value="F:galactose transmembrane transporter activity"/>
    <property type="evidence" value="ECO:0007669"/>
    <property type="project" value="InterPro"/>
</dbReference>
<keyword evidence="5" id="KW-1003">Cell membrane</keyword>
<evidence type="ECO:0000256" key="3">
    <source>
        <dbReference type="ARBA" id="ARBA00009120"/>
    </source>
</evidence>
<proteinExistence type="inferred from homology"/>
<dbReference type="GO" id="GO:1904659">
    <property type="term" value="P:D-glucose transmembrane transport"/>
    <property type="evidence" value="ECO:0007669"/>
    <property type="project" value="InterPro"/>
</dbReference>
<evidence type="ECO:0000259" key="12">
    <source>
        <dbReference type="PROSITE" id="PS50850"/>
    </source>
</evidence>
<keyword evidence="7" id="KW-0762">Sugar transport</keyword>
<evidence type="ECO:0000313" key="13">
    <source>
        <dbReference type="EMBL" id="OCX25836.1"/>
    </source>
</evidence>
<dbReference type="OrthoDB" id="9795150at2"/>
<comment type="caution">
    <text evidence="13">The sequence shown here is derived from an EMBL/GenBank/DDBJ whole genome shotgun (WGS) entry which is preliminary data.</text>
</comment>
<feature type="transmembrane region" description="Helical" evidence="11">
    <location>
        <begin position="151"/>
        <end position="174"/>
    </location>
</feature>
<dbReference type="EMBL" id="MDEN01000042">
    <property type="protein sequence ID" value="OCX25836.1"/>
    <property type="molecule type" value="Genomic_DNA"/>
</dbReference>
<feature type="transmembrane region" description="Helical" evidence="11">
    <location>
        <begin position="111"/>
        <end position="130"/>
    </location>
</feature>
<dbReference type="PANTHER" id="PTHR43702">
    <property type="entry name" value="L-FUCOSE-PROTON SYMPORTER"/>
    <property type="match status" value="1"/>
</dbReference>
<feature type="transmembrane region" description="Helical" evidence="11">
    <location>
        <begin position="384"/>
        <end position="401"/>
    </location>
</feature>
<dbReference type="InterPro" id="IPR011701">
    <property type="entry name" value="MFS"/>
</dbReference>
<evidence type="ECO:0000256" key="4">
    <source>
        <dbReference type="ARBA" id="ARBA00022448"/>
    </source>
</evidence>
<feature type="domain" description="Major facilitator superfamily (MFS) profile" evidence="12">
    <location>
        <begin position="23"/>
        <end position="410"/>
    </location>
</feature>
<evidence type="ECO:0000256" key="10">
    <source>
        <dbReference type="ARBA" id="ARBA00023136"/>
    </source>
</evidence>
<keyword evidence="8 11" id="KW-0812">Transmembrane</keyword>
<feature type="transmembrane region" description="Helical" evidence="11">
    <location>
        <begin position="300"/>
        <end position="319"/>
    </location>
</feature>
<reference evidence="13 14" key="1">
    <citation type="submission" date="2016-08" db="EMBL/GenBank/DDBJ databases">
        <title>Whole genome sequence of Pseudomonas graminis strain UASWS1507, a potential biological control agent for agriculture.</title>
        <authorList>
            <person name="Crovadore J."/>
            <person name="Calmin G."/>
            <person name="Chablais R."/>
            <person name="Cochard B."/>
            <person name="Lefort F."/>
        </authorList>
    </citation>
    <scope>NUCLEOTIDE SEQUENCE [LARGE SCALE GENOMIC DNA]</scope>
    <source>
        <strain evidence="13 14">UASWS1507</strain>
    </source>
</reference>
<feature type="transmembrane region" description="Helical" evidence="11">
    <location>
        <begin position="233"/>
        <end position="258"/>
    </location>
</feature>
<feature type="transmembrane region" description="Helical" evidence="11">
    <location>
        <begin position="61"/>
        <end position="81"/>
    </location>
</feature>
<dbReference type="CDD" id="cd17394">
    <property type="entry name" value="MFS_FucP_like"/>
    <property type="match status" value="1"/>
</dbReference>
<dbReference type="PROSITE" id="PS50850">
    <property type="entry name" value="MFS"/>
    <property type="match status" value="1"/>
</dbReference>
<sequence length="410" mass="44426">MLTKHSKVQTGVYRHAEPSVRMALMLVTSLFFLWGLSYGLLDVLNKHFQETLHVSKAQSGLLQAAYFGAYFIIALPAGFLMDRFGYKAGILLGLCLYAAGALLFMPAADAASFAFFLFALFVIALGLGCLETAANPYATVLGDPKGAERRLNLAQSFNGLGQFVGPLLGGALFFGGSNAGSDNSSLQTTYVVIAVIVLLVAALFARTPMPDLREQESSIRRQDSKTLWQHREFVGGVVTQFFYVAAQVGVGAFFINYVTEHWASMTSQSAAYLLSVAMICFMCGRFFSTWLMGRIPAQRLLMVYAWINVALCAVVVSGVESVSVVALVAVFFFMSIMFPTIFAMGVKNLGPHTKRGSSFLIMAIVGGALMPYFMGLVADHFSTALAYLLPLGCFVVVAFYGRSGLRGREA</sequence>
<organism evidence="13 14">
    <name type="scientific">Pseudomonas graminis</name>
    <dbReference type="NCBI Taxonomy" id="158627"/>
    <lineage>
        <taxon>Bacteria</taxon>
        <taxon>Pseudomonadati</taxon>
        <taxon>Pseudomonadota</taxon>
        <taxon>Gammaproteobacteria</taxon>
        <taxon>Pseudomonadales</taxon>
        <taxon>Pseudomonadaceae</taxon>
        <taxon>Pseudomonas</taxon>
    </lineage>
</organism>
<evidence type="ECO:0000256" key="9">
    <source>
        <dbReference type="ARBA" id="ARBA00022989"/>
    </source>
</evidence>
<dbReference type="SUPFAM" id="SSF103473">
    <property type="entry name" value="MFS general substrate transporter"/>
    <property type="match status" value="1"/>
</dbReference>
<dbReference type="Proteomes" id="UP000095143">
    <property type="component" value="Unassembled WGS sequence"/>
</dbReference>
<feature type="transmembrane region" description="Helical" evidence="11">
    <location>
        <begin position="325"/>
        <end position="346"/>
    </location>
</feature>
<dbReference type="Pfam" id="PF07690">
    <property type="entry name" value="MFS_1"/>
    <property type="match status" value="1"/>
</dbReference>
<dbReference type="InterPro" id="IPR050375">
    <property type="entry name" value="MFS_TsgA-like"/>
</dbReference>
<accession>A0A1C2EFX9</accession>
<evidence type="ECO:0000256" key="7">
    <source>
        <dbReference type="ARBA" id="ARBA00022597"/>
    </source>
</evidence>
<evidence type="ECO:0000256" key="2">
    <source>
        <dbReference type="ARBA" id="ARBA00004429"/>
    </source>
</evidence>
<comment type="similarity">
    <text evidence="3">Belongs to the major facilitator superfamily. FHS transporter (TC 2.A.1.7) family.</text>
</comment>
<dbReference type="GO" id="GO:0005886">
    <property type="term" value="C:plasma membrane"/>
    <property type="evidence" value="ECO:0007669"/>
    <property type="project" value="UniProtKB-SubCell"/>
</dbReference>
<evidence type="ECO:0000256" key="5">
    <source>
        <dbReference type="ARBA" id="ARBA00022475"/>
    </source>
</evidence>
<evidence type="ECO:0000313" key="14">
    <source>
        <dbReference type="Proteomes" id="UP000095143"/>
    </source>
</evidence>
<feature type="transmembrane region" description="Helical" evidence="11">
    <location>
        <begin position="270"/>
        <end position="288"/>
    </location>
</feature>
<name>A0A1C2EFX9_9PSED</name>
<dbReference type="PANTHER" id="PTHR43702:SF3">
    <property type="entry name" value="PROTEIN TSGA"/>
    <property type="match status" value="1"/>
</dbReference>
<gene>
    <name evidence="13" type="ORF">BBI10_00640</name>
</gene>
<dbReference type="Gene3D" id="1.20.1250.20">
    <property type="entry name" value="MFS general substrate transporter like domains"/>
    <property type="match status" value="2"/>
</dbReference>
<dbReference type="GO" id="GO:0055056">
    <property type="term" value="F:D-glucose transmembrane transporter activity"/>
    <property type="evidence" value="ECO:0007669"/>
    <property type="project" value="InterPro"/>
</dbReference>
<feature type="transmembrane region" description="Helical" evidence="11">
    <location>
        <begin position="358"/>
        <end position="378"/>
    </location>
</feature>
<keyword evidence="6" id="KW-0997">Cell inner membrane</keyword>
<dbReference type="InterPro" id="IPR020846">
    <property type="entry name" value="MFS_dom"/>
</dbReference>
<evidence type="ECO:0000256" key="6">
    <source>
        <dbReference type="ARBA" id="ARBA00022519"/>
    </source>
</evidence>
<feature type="transmembrane region" description="Helical" evidence="11">
    <location>
        <begin position="88"/>
        <end position="105"/>
    </location>
</feature>
<dbReference type="InterPro" id="IPR036259">
    <property type="entry name" value="MFS_trans_sf"/>
</dbReference>
<evidence type="ECO:0000256" key="1">
    <source>
        <dbReference type="ARBA" id="ARBA00003321"/>
    </source>
</evidence>
<comment type="subcellular location">
    <subcellularLocation>
        <location evidence="2">Cell inner membrane</location>
        <topology evidence="2">Multi-pass membrane protein</topology>
    </subcellularLocation>
</comment>
<feature type="transmembrane region" description="Helical" evidence="11">
    <location>
        <begin position="186"/>
        <end position="205"/>
    </location>
</feature>
<dbReference type="RefSeq" id="WP_065986093.1">
    <property type="nucleotide sequence ID" value="NZ_MDEN01000042.1"/>
</dbReference>
<keyword evidence="9 11" id="KW-1133">Transmembrane helix</keyword>
<protein>
    <submittedName>
        <fullName evidence="13">Glucose/galactose MFS transporter</fullName>
    </submittedName>
</protein>
<dbReference type="InterPro" id="IPR005964">
    <property type="entry name" value="Glc/Gal_transptr_bac"/>
</dbReference>
<feature type="transmembrane region" description="Helical" evidence="11">
    <location>
        <begin position="20"/>
        <end position="41"/>
    </location>
</feature>
<dbReference type="NCBIfam" id="TIGR01272">
    <property type="entry name" value="gluP"/>
    <property type="match status" value="1"/>
</dbReference>
<evidence type="ECO:0000256" key="8">
    <source>
        <dbReference type="ARBA" id="ARBA00022692"/>
    </source>
</evidence>
<comment type="function">
    <text evidence="1">Intake of glucose and galactose.</text>
</comment>
<keyword evidence="10 11" id="KW-0472">Membrane</keyword>